<dbReference type="AlphaFoldDB" id="A0A919UNF5"/>
<comment type="caution">
    <text evidence="1">The sequence shown here is derived from an EMBL/GenBank/DDBJ whole genome shotgun (WGS) entry which is preliminary data.</text>
</comment>
<evidence type="ECO:0000313" key="1">
    <source>
        <dbReference type="EMBL" id="GIH24273.1"/>
    </source>
</evidence>
<dbReference type="Gene3D" id="3.30.530.20">
    <property type="match status" value="1"/>
</dbReference>
<reference evidence="1" key="1">
    <citation type="submission" date="2021-01" db="EMBL/GenBank/DDBJ databases">
        <title>Whole genome shotgun sequence of Acrocarpospora phusangensis NBRC 108782.</title>
        <authorList>
            <person name="Komaki H."/>
            <person name="Tamura T."/>
        </authorList>
    </citation>
    <scope>NUCLEOTIDE SEQUENCE</scope>
    <source>
        <strain evidence="1">NBRC 108782</strain>
    </source>
</reference>
<organism evidence="1 2">
    <name type="scientific">Acrocarpospora phusangensis</name>
    <dbReference type="NCBI Taxonomy" id="1070424"/>
    <lineage>
        <taxon>Bacteria</taxon>
        <taxon>Bacillati</taxon>
        <taxon>Actinomycetota</taxon>
        <taxon>Actinomycetes</taxon>
        <taxon>Streptosporangiales</taxon>
        <taxon>Streptosporangiaceae</taxon>
        <taxon>Acrocarpospora</taxon>
    </lineage>
</organism>
<gene>
    <name evidence="1" type="ORF">Aph01nite_25830</name>
</gene>
<dbReference type="InterPro" id="IPR023393">
    <property type="entry name" value="START-like_dom_sf"/>
</dbReference>
<dbReference type="Proteomes" id="UP000640052">
    <property type="component" value="Unassembled WGS sequence"/>
</dbReference>
<dbReference type="SUPFAM" id="SSF55961">
    <property type="entry name" value="Bet v1-like"/>
    <property type="match status" value="1"/>
</dbReference>
<evidence type="ECO:0000313" key="2">
    <source>
        <dbReference type="Proteomes" id="UP000640052"/>
    </source>
</evidence>
<accession>A0A919UNF5</accession>
<proteinExistence type="predicted"/>
<protein>
    <submittedName>
        <fullName evidence="1">Uncharacterized protein</fullName>
    </submittedName>
</protein>
<name>A0A919UNF5_9ACTN</name>
<dbReference type="EMBL" id="BOOA01000017">
    <property type="protein sequence ID" value="GIH24273.1"/>
    <property type="molecule type" value="Genomic_DNA"/>
</dbReference>
<keyword evidence="2" id="KW-1185">Reference proteome</keyword>
<sequence>MKLTVIHDGFEPGSALAEMVSHGWPNVVASLKTLLETGEPLPADA</sequence>